<evidence type="ECO:0000313" key="1">
    <source>
        <dbReference type="EMBL" id="RDH36638.1"/>
    </source>
</evidence>
<reference evidence="1 2" key="1">
    <citation type="submission" date="2018-07" db="EMBL/GenBank/DDBJ databases">
        <title>The genomes of Aspergillus section Nigri reveals drivers in fungal speciation.</title>
        <authorList>
            <consortium name="DOE Joint Genome Institute"/>
            <person name="Vesth T.C."/>
            <person name="Nybo J."/>
            <person name="Theobald S."/>
            <person name="Brandl J."/>
            <person name="Frisvad J.C."/>
            <person name="Nielsen K.F."/>
            <person name="Lyhne E.K."/>
            <person name="Kogle M.E."/>
            <person name="Kuo A."/>
            <person name="Riley R."/>
            <person name="Clum A."/>
            <person name="Nolan M."/>
            <person name="Lipzen A."/>
            <person name="Salamov A."/>
            <person name="Henrissat B."/>
            <person name="Wiebenga A."/>
            <person name="De vries R.P."/>
            <person name="Grigoriev I.V."/>
            <person name="Mortensen U.H."/>
            <person name="Andersen M.R."/>
            <person name="Baker S.E."/>
        </authorList>
    </citation>
    <scope>NUCLEOTIDE SEQUENCE [LARGE SCALE GENOMIC DNA]</scope>
    <source>
        <strain evidence="1 2">CBS 139.54b</strain>
    </source>
</reference>
<dbReference type="GeneID" id="38132012"/>
<dbReference type="AlphaFoldDB" id="A0A3F3QBT6"/>
<dbReference type="RefSeq" id="XP_026629660.1">
    <property type="nucleotide sequence ID" value="XM_026763656.1"/>
</dbReference>
<sequence length="73" mass="7993">MAYVGRRAATDGARYPRGSGHVANILICFGSSAVKAKLLPKVWFDTPASTVVWIDMLQHSSHHRPGMNAVKRC</sequence>
<organism evidence="1 2">
    <name type="scientific">Aspergillus welwitschiae</name>
    <dbReference type="NCBI Taxonomy" id="1341132"/>
    <lineage>
        <taxon>Eukaryota</taxon>
        <taxon>Fungi</taxon>
        <taxon>Dikarya</taxon>
        <taxon>Ascomycota</taxon>
        <taxon>Pezizomycotina</taxon>
        <taxon>Eurotiomycetes</taxon>
        <taxon>Eurotiomycetidae</taxon>
        <taxon>Eurotiales</taxon>
        <taxon>Aspergillaceae</taxon>
        <taxon>Aspergillus</taxon>
        <taxon>Aspergillus subgen. Circumdati</taxon>
    </lineage>
</organism>
<keyword evidence="2" id="KW-1185">Reference proteome</keyword>
<proteinExistence type="predicted"/>
<protein>
    <submittedName>
        <fullName evidence="1">Uncharacterized protein</fullName>
    </submittedName>
</protein>
<accession>A0A3F3QBT6</accession>
<name>A0A3F3QBT6_9EURO</name>
<dbReference type="EMBL" id="KZ852037">
    <property type="protein sequence ID" value="RDH36638.1"/>
    <property type="molecule type" value="Genomic_DNA"/>
</dbReference>
<evidence type="ECO:0000313" key="2">
    <source>
        <dbReference type="Proteomes" id="UP000253729"/>
    </source>
</evidence>
<gene>
    <name evidence="1" type="ORF">BDQ94DRAFT_115658</name>
</gene>
<dbReference type="Proteomes" id="UP000253729">
    <property type="component" value="Unassembled WGS sequence"/>
</dbReference>